<dbReference type="GO" id="GO:0005737">
    <property type="term" value="C:cytoplasm"/>
    <property type="evidence" value="ECO:0007669"/>
    <property type="project" value="UniProtKB-SubCell"/>
</dbReference>
<evidence type="ECO:0000313" key="7">
    <source>
        <dbReference type="EMBL" id="AMM54238.1"/>
    </source>
</evidence>
<dbReference type="STRING" id="1609559.TQ32_06940"/>
<dbReference type="EMBL" id="CP010835">
    <property type="protein sequence ID" value="AMM54238.1"/>
    <property type="molecule type" value="Genomic_DNA"/>
</dbReference>
<keyword evidence="6" id="KW-0175">Coiled coil</keyword>
<dbReference type="AlphaFoldDB" id="A0A127BA81"/>
<dbReference type="Pfam" id="PF13424">
    <property type="entry name" value="TPR_12"/>
    <property type="match status" value="2"/>
</dbReference>
<evidence type="ECO:0000256" key="3">
    <source>
        <dbReference type="ARBA" id="ARBA00022737"/>
    </source>
</evidence>
<evidence type="ECO:0000256" key="4">
    <source>
        <dbReference type="ARBA" id="ARBA00022803"/>
    </source>
</evidence>
<evidence type="ECO:0000313" key="9">
    <source>
        <dbReference type="Proteomes" id="UP000070587"/>
    </source>
</evidence>
<dbReference type="Proteomes" id="UP000070587">
    <property type="component" value="Chromosome"/>
</dbReference>
<dbReference type="PANTHER" id="PTHR46630:SF1">
    <property type="entry name" value="TETRATRICOPEPTIDE REPEAT PROTEIN 29"/>
    <property type="match status" value="1"/>
</dbReference>
<dbReference type="GeneID" id="28491557"/>
<keyword evidence="10" id="KW-1185">Reference proteome</keyword>
<sequence>MKEITREWENAIKEKNCEKLLEIIEDYLDTIEDEEQLKRELERAGQVAIDCENFELIHEIAHTYEHLGETEKGIELYKSVVEKRRDRDKEEYAEALYYLADAYEHFGMPEEALKTYEKLLRVEEELGNEKEKALTLANIAIVKDELEETEEAIRIMEKARDIFAKLNDEKNYLISLIDLAHFHYELGNYEKAMELIQEVLRNPIDEEIEVHSRLVESEIYAGRGENKKAALSLRKALQRAESDEDLYGIAFESVIEFIEGLFNESNYQALKDVAPVFAELFEDDTRQFFQAIEKLAEWRLGNEEAKKEFEELYGKIENEDLKAMLDEWKRPKLSLGLSL</sequence>
<evidence type="ECO:0000313" key="8">
    <source>
        <dbReference type="EMBL" id="MFA4804506.1"/>
    </source>
</evidence>
<dbReference type="SMART" id="SM00028">
    <property type="entry name" value="TPR"/>
    <property type="match status" value="5"/>
</dbReference>
<reference evidence="7 9" key="2">
    <citation type="journal article" date="2016" name="Int. J. Syst. Evol. Microbiol.">
        <title>Pyrococcus kukulkanii sp. nov., a hyperthermophilic, piezophilic archaeon isolated from a deep-sea hydrothermal vent.</title>
        <authorList>
            <person name="Callac N."/>
            <person name="Oger P."/>
            <person name="Lesongeur F."/>
            <person name="Rattray J.E."/>
            <person name="Vannier P."/>
            <person name="Michoud G."/>
            <person name="Beauverger M."/>
            <person name="Gayet N."/>
            <person name="Rouxel O."/>
            <person name="Jebbar M."/>
            <person name="Godfroy A."/>
        </authorList>
    </citation>
    <scope>NUCLEOTIDE SEQUENCE [LARGE SCALE GENOMIC DNA]</scope>
    <source>
        <strain evidence="7 9">NCB100</strain>
    </source>
</reference>
<proteinExistence type="predicted"/>
<dbReference type="OrthoDB" id="85636at2157"/>
<evidence type="ECO:0000313" key="10">
    <source>
        <dbReference type="Proteomes" id="UP001571980"/>
    </source>
</evidence>
<evidence type="ECO:0000256" key="1">
    <source>
        <dbReference type="ARBA" id="ARBA00004496"/>
    </source>
</evidence>
<dbReference type="SUPFAM" id="SSF48452">
    <property type="entry name" value="TPR-like"/>
    <property type="match status" value="1"/>
</dbReference>
<dbReference type="InterPro" id="IPR011990">
    <property type="entry name" value="TPR-like_helical_dom_sf"/>
</dbReference>
<dbReference type="PROSITE" id="PS50005">
    <property type="entry name" value="TPR"/>
    <property type="match status" value="1"/>
</dbReference>
<reference evidence="9" key="1">
    <citation type="submission" date="2015-02" db="EMBL/GenBank/DDBJ databases">
        <title>Pyrococcus kukulkanii sp. nov., a novel hyperthermophilic archaeon isolated from a deep-sea hydrothermal vent at the Guaymas Basin.</title>
        <authorList>
            <person name="Oger P.M."/>
            <person name="Callac N."/>
            <person name="Jebbar M."/>
            <person name="Godfroy A."/>
        </authorList>
    </citation>
    <scope>NUCLEOTIDE SEQUENCE [LARGE SCALE GENOMIC DNA]</scope>
    <source>
        <strain evidence="9">NCB100</strain>
    </source>
</reference>
<comment type="subcellular location">
    <subcellularLocation>
        <location evidence="1">Cytoplasm</location>
    </subcellularLocation>
</comment>
<gene>
    <name evidence="8" type="ORF">P8X34_07125</name>
    <name evidence="7" type="ORF">TQ32_06940</name>
</gene>
<dbReference type="Gene3D" id="1.25.40.10">
    <property type="entry name" value="Tetratricopeptide repeat domain"/>
    <property type="match status" value="2"/>
</dbReference>
<keyword evidence="2" id="KW-0963">Cytoplasm</keyword>
<reference evidence="8 10" key="3">
    <citation type="submission" date="2023-03" db="EMBL/GenBank/DDBJ databases">
        <title>Speciation in Pyrococcus: adaptation to high temperature as a mechanism.</title>
        <authorList>
            <person name="Gu J."/>
        </authorList>
    </citation>
    <scope>NUCLEOTIDE SEQUENCE [LARGE SCALE GENOMIC DNA]</scope>
    <source>
        <strain evidence="8 10">LMOA34</strain>
    </source>
</reference>
<keyword evidence="4 5" id="KW-0802">TPR repeat</keyword>
<dbReference type="EMBL" id="JARRIG010000004">
    <property type="protein sequence ID" value="MFA4804506.1"/>
    <property type="molecule type" value="Genomic_DNA"/>
</dbReference>
<evidence type="ECO:0000256" key="5">
    <source>
        <dbReference type="PROSITE-ProRule" id="PRU00339"/>
    </source>
</evidence>
<evidence type="ECO:0000256" key="2">
    <source>
        <dbReference type="ARBA" id="ARBA00022490"/>
    </source>
</evidence>
<evidence type="ECO:0000256" key="6">
    <source>
        <dbReference type="SAM" id="Coils"/>
    </source>
</evidence>
<name>A0A127BA81_9EURY</name>
<dbReference type="RefSeq" id="WP_068322733.1">
    <property type="nucleotide sequence ID" value="NZ_CP010835.1"/>
</dbReference>
<keyword evidence="3" id="KW-0677">Repeat</keyword>
<dbReference type="InterPro" id="IPR019734">
    <property type="entry name" value="TPR_rpt"/>
</dbReference>
<dbReference type="KEGG" id="pyc:TQ32_06940"/>
<accession>A0A127BA81</accession>
<dbReference type="PATRIC" id="fig|1609559.3.peg.1462"/>
<protein>
    <submittedName>
        <fullName evidence="8">Tetratricopeptide repeat protein</fullName>
    </submittedName>
</protein>
<dbReference type="PANTHER" id="PTHR46630">
    <property type="entry name" value="TETRATRICOPEPTIDE REPEAT PROTEIN 29"/>
    <property type="match status" value="1"/>
</dbReference>
<dbReference type="Proteomes" id="UP001571980">
    <property type="component" value="Unassembled WGS sequence"/>
</dbReference>
<feature type="coiled-coil region" evidence="6">
    <location>
        <begin position="17"/>
        <end position="44"/>
    </location>
</feature>
<feature type="repeat" description="TPR" evidence="5">
    <location>
        <begin position="93"/>
        <end position="126"/>
    </location>
</feature>
<dbReference type="InterPro" id="IPR051476">
    <property type="entry name" value="Bac_ResReg_Asp_Phosphatase"/>
</dbReference>
<organism evidence="7 9">
    <name type="scientific">Pyrococcus kukulkanii</name>
    <dbReference type="NCBI Taxonomy" id="1609559"/>
    <lineage>
        <taxon>Archaea</taxon>
        <taxon>Methanobacteriati</taxon>
        <taxon>Methanobacteriota</taxon>
        <taxon>Thermococci</taxon>
        <taxon>Thermococcales</taxon>
        <taxon>Thermococcaceae</taxon>
        <taxon>Pyrococcus</taxon>
    </lineage>
</organism>